<sequence>MINLPFATTQPSPAEVAAPKKHVSPRREDSDFSDIYDDVDREDTRPSGDVNDARSTDDTPSEDTADSGDSTTPREGRPDGETTENDAPQDADFAATEVAEASTEDTEPALRSEERRAPTGTSENAAMLRLDGQTGRQAATSASTEGDTRQSEPQIVTKTDKPVVQDIDTGPQPAPKGDVEKLQRVAEAEEGLDPMQVTVRNKTAQTATTATQALAAAAPVQTGAERRGLIQPVAEVPAAETVEVKPDTSAPTGPTATQQMQAKAIVEQVQAGVQPIQLKTAEVSTLQTVDSALAAAIEESSARSILSPQEAVSQARLANSAPNPAYVVRQIADAVKMSDKSLIELAMDPPELGKVRMSLSESSGVMTVSIAAENQATTELMRRHIDMLRKDFMEMGYENVSFSFEQNSSDSSQQNAQSGGSLGNGAGMAQADGAPLIDPDMIASQQAAATTLPGGGIDIRL</sequence>
<gene>
    <name evidence="3" type="ORF">SHM7688_00810</name>
</gene>
<evidence type="ECO:0000259" key="2">
    <source>
        <dbReference type="Pfam" id="PF02120"/>
    </source>
</evidence>
<dbReference type="OrthoDB" id="7203912at2"/>
<feature type="domain" description="Flagellar hook-length control protein-like C-terminal" evidence="2">
    <location>
        <begin position="342"/>
        <end position="412"/>
    </location>
</feature>
<keyword evidence="3" id="KW-0969">Cilium</keyword>
<dbReference type="CDD" id="cd17470">
    <property type="entry name" value="T3SS_Flik_C"/>
    <property type="match status" value="1"/>
</dbReference>
<protein>
    <submittedName>
        <fullName evidence="3">Flagellar hook-length control protein FliK</fullName>
    </submittedName>
</protein>
<keyword evidence="4" id="KW-1185">Reference proteome</keyword>
<evidence type="ECO:0000313" key="4">
    <source>
        <dbReference type="Proteomes" id="UP000054823"/>
    </source>
</evidence>
<name>A0A0P1EMX4_9RHOB</name>
<dbReference type="AlphaFoldDB" id="A0A0P1EMX4"/>
<evidence type="ECO:0000313" key="3">
    <source>
        <dbReference type="EMBL" id="CUH51374.1"/>
    </source>
</evidence>
<proteinExistence type="predicted"/>
<dbReference type="STRING" id="321267.SHM7688_00810"/>
<organism evidence="3 4">
    <name type="scientific">Shimia marina</name>
    <dbReference type="NCBI Taxonomy" id="321267"/>
    <lineage>
        <taxon>Bacteria</taxon>
        <taxon>Pseudomonadati</taxon>
        <taxon>Pseudomonadota</taxon>
        <taxon>Alphaproteobacteria</taxon>
        <taxon>Rhodobacterales</taxon>
        <taxon>Roseobacteraceae</taxon>
    </lineage>
</organism>
<accession>A0A0P1EMX4</accession>
<dbReference type="Gene3D" id="3.30.750.140">
    <property type="match status" value="1"/>
</dbReference>
<dbReference type="InterPro" id="IPR021136">
    <property type="entry name" value="Flagellar_hook_control-like_C"/>
</dbReference>
<keyword evidence="3" id="KW-0282">Flagellum</keyword>
<dbReference type="EMBL" id="CYPW01000006">
    <property type="protein sequence ID" value="CUH51374.1"/>
    <property type="molecule type" value="Genomic_DNA"/>
</dbReference>
<feature type="compositionally biased region" description="Polar residues" evidence="1">
    <location>
        <begin position="1"/>
        <end position="12"/>
    </location>
</feature>
<dbReference type="Proteomes" id="UP000054823">
    <property type="component" value="Unassembled WGS sequence"/>
</dbReference>
<feature type="region of interest" description="Disordered" evidence="1">
    <location>
        <begin position="405"/>
        <end position="434"/>
    </location>
</feature>
<feature type="compositionally biased region" description="Basic and acidic residues" evidence="1">
    <location>
        <begin position="108"/>
        <end position="117"/>
    </location>
</feature>
<feature type="compositionally biased region" description="Acidic residues" evidence="1">
    <location>
        <begin position="31"/>
        <end position="41"/>
    </location>
</feature>
<feature type="compositionally biased region" description="Basic and acidic residues" evidence="1">
    <location>
        <begin position="42"/>
        <end position="57"/>
    </location>
</feature>
<reference evidence="3 4" key="1">
    <citation type="submission" date="2015-09" db="EMBL/GenBank/DDBJ databases">
        <authorList>
            <consortium name="Swine Surveillance"/>
        </authorList>
    </citation>
    <scope>NUCLEOTIDE SEQUENCE [LARGE SCALE GENOMIC DNA]</scope>
    <source>
        <strain evidence="3 4">CECT 7688</strain>
    </source>
</reference>
<feature type="region of interest" description="Disordered" evidence="1">
    <location>
        <begin position="1"/>
        <end position="178"/>
    </location>
</feature>
<evidence type="ECO:0000256" key="1">
    <source>
        <dbReference type="SAM" id="MobiDB-lite"/>
    </source>
</evidence>
<keyword evidence="3" id="KW-0966">Cell projection</keyword>
<dbReference type="InterPro" id="IPR038610">
    <property type="entry name" value="FliK-like_C_sf"/>
</dbReference>
<feature type="compositionally biased region" description="Low complexity" evidence="1">
    <location>
        <begin position="406"/>
        <end position="419"/>
    </location>
</feature>
<dbReference type="RefSeq" id="WP_058238689.1">
    <property type="nucleotide sequence ID" value="NZ_CYPW01000006.1"/>
</dbReference>
<dbReference type="Pfam" id="PF02120">
    <property type="entry name" value="Flg_hook"/>
    <property type="match status" value="1"/>
</dbReference>
<feature type="compositionally biased region" description="Polar residues" evidence="1">
    <location>
        <begin position="134"/>
        <end position="157"/>
    </location>
</feature>